<dbReference type="RefSeq" id="WP_245120131.1">
    <property type="nucleotide sequence ID" value="NZ_CP095061.1"/>
</dbReference>
<dbReference type="Pfam" id="PF18950">
    <property type="entry name" value="DUF5694"/>
    <property type="match status" value="1"/>
</dbReference>
<gene>
    <name evidence="1" type="ORF">MUN86_22105</name>
</gene>
<dbReference type="InterPro" id="IPR043749">
    <property type="entry name" value="DUF5694"/>
</dbReference>
<accession>A0ABY4G5S0</accession>
<evidence type="ECO:0000313" key="1">
    <source>
        <dbReference type="EMBL" id="UOQ66153.1"/>
    </source>
</evidence>
<dbReference type="Proteomes" id="UP000830401">
    <property type="component" value="Chromosome"/>
</dbReference>
<sequence>MRLFLYSGLVSLAGLLGCTATKNQPTTGTAGNSAPIAVMMVGGPHLAQVYKPDNPNTDVLTPKRQAELSVVCDQIQRFKPDAIMVEELPERQGRIDSLYSLYRLGKLDLAAIPNGRSETYQLGFVLGKRLGLERIYCINAPGGTSQSILHEGTNIKLYQDATTEHRAYYTPTSRRWEKDSVTMAGLLSFANSPTLLRQLHTLVYRTAARVTDGTLKPDPMVDASFITPHYVGAEFISVLYNRDLKIYSNMVTTQMATGSKRILTIIGARHIGSLQGIFGTDPAYQVVEASKYLKP</sequence>
<organism evidence="1 2">
    <name type="scientific">Hymenobacter volaticus</name>
    <dbReference type="NCBI Taxonomy" id="2932254"/>
    <lineage>
        <taxon>Bacteria</taxon>
        <taxon>Pseudomonadati</taxon>
        <taxon>Bacteroidota</taxon>
        <taxon>Cytophagia</taxon>
        <taxon>Cytophagales</taxon>
        <taxon>Hymenobacteraceae</taxon>
        <taxon>Hymenobacter</taxon>
    </lineage>
</organism>
<dbReference type="EMBL" id="CP095061">
    <property type="protein sequence ID" value="UOQ66153.1"/>
    <property type="molecule type" value="Genomic_DNA"/>
</dbReference>
<name>A0ABY4G5S0_9BACT</name>
<dbReference type="PROSITE" id="PS51257">
    <property type="entry name" value="PROKAR_LIPOPROTEIN"/>
    <property type="match status" value="1"/>
</dbReference>
<reference evidence="1" key="1">
    <citation type="submission" date="2022-04" db="EMBL/GenBank/DDBJ databases">
        <title>Hymenobacter sp. isolated from the air.</title>
        <authorList>
            <person name="Won M."/>
            <person name="Lee C.-M."/>
            <person name="Woen H.-Y."/>
            <person name="Kwon S.-W."/>
        </authorList>
    </citation>
    <scope>NUCLEOTIDE SEQUENCE</scope>
    <source>
        <strain evidence="1">5420S-77</strain>
    </source>
</reference>
<keyword evidence="2" id="KW-1185">Reference proteome</keyword>
<proteinExistence type="predicted"/>
<protein>
    <submittedName>
        <fullName evidence="1">DUF5694 domain-containing protein</fullName>
    </submittedName>
</protein>
<evidence type="ECO:0000313" key="2">
    <source>
        <dbReference type="Proteomes" id="UP000830401"/>
    </source>
</evidence>